<evidence type="ECO:0000313" key="1">
    <source>
        <dbReference type="EMBL" id="QIS14735.1"/>
    </source>
</evidence>
<proteinExistence type="predicted"/>
<name>A0A6G9YN58_9NOCA</name>
<dbReference type="Pfam" id="PF19760">
    <property type="entry name" value="DUF6247"/>
    <property type="match status" value="1"/>
</dbReference>
<dbReference type="RefSeq" id="WP_167477092.1">
    <property type="nucleotide sequence ID" value="NZ_CP046172.1"/>
</dbReference>
<dbReference type="EMBL" id="CP046172">
    <property type="protein sequence ID" value="QIS14735.1"/>
    <property type="molecule type" value="Genomic_DNA"/>
</dbReference>
<evidence type="ECO:0000313" key="2">
    <source>
        <dbReference type="Proteomes" id="UP000503540"/>
    </source>
</evidence>
<dbReference type="AlphaFoldDB" id="A0A6G9YN58"/>
<dbReference type="Proteomes" id="UP000503540">
    <property type="component" value="Chromosome"/>
</dbReference>
<organism evidence="1 2">
    <name type="scientific">Nocardia arthritidis</name>
    <dbReference type="NCBI Taxonomy" id="228602"/>
    <lineage>
        <taxon>Bacteria</taxon>
        <taxon>Bacillati</taxon>
        <taxon>Actinomycetota</taxon>
        <taxon>Actinomycetes</taxon>
        <taxon>Mycobacteriales</taxon>
        <taxon>Nocardiaceae</taxon>
        <taxon>Nocardia</taxon>
    </lineage>
</organism>
<accession>A0A6G9YN58</accession>
<gene>
    <name evidence="1" type="ORF">F5544_34510</name>
</gene>
<dbReference type="KEGG" id="nah:F5544_34510"/>
<protein>
    <submittedName>
        <fullName evidence="1">Uncharacterized protein</fullName>
    </submittedName>
</protein>
<dbReference type="InterPro" id="IPR046214">
    <property type="entry name" value="DUF6247"/>
</dbReference>
<reference evidence="1 2" key="1">
    <citation type="journal article" date="2019" name="ACS Chem. Biol.">
        <title>Identification and Mobilization of a Cryptic Antibiotic Biosynthesis Gene Locus from a Human-Pathogenic Nocardia Isolate.</title>
        <authorList>
            <person name="Herisse M."/>
            <person name="Ishida K."/>
            <person name="Porter J.L."/>
            <person name="Howden B."/>
            <person name="Hertweck C."/>
            <person name="Stinear T.P."/>
            <person name="Pidot S.J."/>
        </authorList>
    </citation>
    <scope>NUCLEOTIDE SEQUENCE [LARGE SCALE GENOMIC DNA]</scope>
    <source>
        <strain evidence="1 2">AUSMDU00012717</strain>
    </source>
</reference>
<keyword evidence="2" id="KW-1185">Reference proteome</keyword>
<sequence length="159" mass="17641">MLEFIGLVGAIQRLVRCQGFARPTAIGAVGQLKASLIGYAAAMIYCMTSAARPEPPRIPDADPAAIRACLPADVAMEFDRLWRETMDQARDECDLTVVHGFLAQWRITAHAEMTDPGSYFRLLELADQTMADMRAGRRRGTWVSSADIKAMINARLDRR</sequence>